<dbReference type="SUPFAM" id="SSF56219">
    <property type="entry name" value="DNase I-like"/>
    <property type="match status" value="1"/>
</dbReference>
<dbReference type="EnsemblPlants" id="evm.model.07.1358">
    <property type="protein sequence ID" value="cds.evm.model.07.1358"/>
    <property type="gene ID" value="evm.TU.07.1358"/>
</dbReference>
<organism evidence="2 3">
    <name type="scientific">Cannabis sativa</name>
    <name type="common">Hemp</name>
    <name type="synonym">Marijuana</name>
    <dbReference type="NCBI Taxonomy" id="3483"/>
    <lineage>
        <taxon>Eukaryota</taxon>
        <taxon>Viridiplantae</taxon>
        <taxon>Streptophyta</taxon>
        <taxon>Embryophyta</taxon>
        <taxon>Tracheophyta</taxon>
        <taxon>Spermatophyta</taxon>
        <taxon>Magnoliopsida</taxon>
        <taxon>eudicotyledons</taxon>
        <taxon>Gunneridae</taxon>
        <taxon>Pentapetalae</taxon>
        <taxon>rosids</taxon>
        <taxon>fabids</taxon>
        <taxon>Rosales</taxon>
        <taxon>Cannabaceae</taxon>
        <taxon>Cannabis</taxon>
    </lineage>
</organism>
<dbReference type="InterPro" id="IPR036691">
    <property type="entry name" value="Endo/exonu/phosph_ase_sf"/>
</dbReference>
<evidence type="ECO:0000313" key="2">
    <source>
        <dbReference type="EnsemblPlants" id="cds.evm.model.07.1358"/>
    </source>
</evidence>
<proteinExistence type="predicted"/>
<reference evidence="2" key="2">
    <citation type="submission" date="2021-03" db="UniProtKB">
        <authorList>
            <consortium name="EnsemblPlants"/>
        </authorList>
    </citation>
    <scope>IDENTIFICATION</scope>
</reference>
<dbReference type="PROSITE" id="PS50878">
    <property type="entry name" value="RT_POL"/>
    <property type="match status" value="1"/>
</dbReference>
<feature type="domain" description="Reverse transcriptase" evidence="1">
    <location>
        <begin position="413"/>
        <end position="687"/>
    </location>
</feature>
<dbReference type="SUPFAM" id="SSF56672">
    <property type="entry name" value="DNA/RNA polymerases"/>
    <property type="match status" value="1"/>
</dbReference>
<dbReference type="InterPro" id="IPR000477">
    <property type="entry name" value="RT_dom"/>
</dbReference>
<dbReference type="Gene3D" id="3.60.10.10">
    <property type="entry name" value="Endonuclease/exonuclease/phosphatase"/>
    <property type="match status" value="1"/>
</dbReference>
<dbReference type="InterPro" id="IPR043502">
    <property type="entry name" value="DNA/RNA_pol_sf"/>
</dbReference>
<evidence type="ECO:0000313" key="3">
    <source>
        <dbReference type="Proteomes" id="UP000596661"/>
    </source>
</evidence>
<dbReference type="PANTHER" id="PTHR33116:SF84">
    <property type="entry name" value="RNA-DIRECTED DNA POLYMERASE"/>
    <property type="match status" value="1"/>
</dbReference>
<keyword evidence="3" id="KW-1185">Reference proteome</keyword>
<dbReference type="OMA" id="IMERARC"/>
<evidence type="ECO:0000259" key="1">
    <source>
        <dbReference type="PROSITE" id="PS50878"/>
    </source>
</evidence>
<dbReference type="AlphaFoldDB" id="A0A803Q2C1"/>
<dbReference type="InterPro" id="IPR026960">
    <property type="entry name" value="RVT-Znf"/>
</dbReference>
<protein>
    <recommendedName>
        <fullName evidence="1">Reverse transcriptase domain-containing protein</fullName>
    </recommendedName>
</protein>
<dbReference type="CDD" id="cd01650">
    <property type="entry name" value="RT_nLTR_like"/>
    <property type="match status" value="1"/>
</dbReference>
<dbReference type="Pfam" id="PF00078">
    <property type="entry name" value="RVT_1"/>
    <property type="match status" value="1"/>
</dbReference>
<sequence length="1046" mass="120717">MMLNNFPNWNAYSSNVISGRILLVWQDKFVNVEILYESSQLVHCKVKVCGQKKIFLVTAVYGFNKIEDRKNLWDSLASLGSPNEPWMIVGDFNAMFGYQDRWGGRPIQSRDIADAQDWLALGQVEEFNCSGSFYTWTNKHEIGDTIFSKLDRVFVNNIWLNDFPNSEACFKWEVTSDHCYCLLRCQVCNNVGIKPFRFGNHWPTYNGFEQRVMESWHKKVTGKGLDSLMQKLHRVKHVLKVFSRQEVGDVALDYKLAKELYCTAQESAASNPSNSMLQLSVKEKHQAYMTAKERLAQVRSQQSKINWIKFNDENSSYFHAVMRKRRLENRITTFTKGNRVVDDFDEVVTHFVKHFETFMGSKSSASIMLDECCIQHGNCLNVEQQVKLIRPFTKDDVKKALFSIHTTKSPGLDGFGSGFYKSLWSNIGDDVINPSSAKDYRPIACCNTVYKCISKMICSRLSEVLPKLVDSNQGAFIKDRSLAQNIMIFQDLLKGYSRKNVSARCIMKIDLSKAYDTVDWNFVNDLLRMLCFPSRFISWIMTCLKGTNYHILLNGRIQGSFKGKKGLRQGDPMSPLLFVMIMDYLTRLLRHYSHEKGFGFHPMCKTLRLINLCFADDLVIFCKGNLNSIRLTYEAFEKFCKATGLSANTSKSHIYFGGVKTETKTKILECVKIEEGGFPLKYLGVNLRPTKWKAEDCGVILDKLNKNLNCWASRNLSFAGRAQLIHSVLLGIRNYWMGIFIIPSKITAAIDKSCRDFLWGSSGTRSKFHRASWEKVCLPKNLGGVGFREGKKWNKALLAKNLWALASKQDCLWVKWINSIYLRNQDIWSYTMKVDDCWYFKKILNLRDNLDEVRLSQAVKGGNFSAKRYYNLSIEVAKADYAKASWDKLIVPKHRFIFWQILNSQLLTRDYIGRILSIQNVHCPVCEAEVETHEHLFFNCIFTKQVIGAVMEWVGCFSWPRTHVELLNWCKNLNQQPQMRVLNTVIAATLYSVWKNRNCCVFDLCCAAPRRVSLDVRKIVQLRLLGKGPFEDCRKNMYFLNVINSW</sequence>
<accession>A0A803Q2C1</accession>
<dbReference type="Gramene" id="evm.model.07.1358">
    <property type="protein sequence ID" value="cds.evm.model.07.1358"/>
    <property type="gene ID" value="evm.TU.07.1358"/>
</dbReference>
<dbReference type="Pfam" id="PF13966">
    <property type="entry name" value="zf-RVT"/>
    <property type="match status" value="1"/>
</dbReference>
<dbReference type="Proteomes" id="UP000596661">
    <property type="component" value="Chromosome 7"/>
</dbReference>
<reference evidence="2" key="1">
    <citation type="submission" date="2018-11" db="EMBL/GenBank/DDBJ databases">
        <authorList>
            <person name="Grassa J C."/>
        </authorList>
    </citation>
    <scope>NUCLEOTIDE SEQUENCE [LARGE SCALE GENOMIC DNA]</scope>
</reference>
<dbReference type="PANTHER" id="PTHR33116">
    <property type="entry name" value="REVERSE TRANSCRIPTASE ZINC-BINDING DOMAIN-CONTAINING PROTEIN-RELATED-RELATED"/>
    <property type="match status" value="1"/>
</dbReference>
<dbReference type="EMBL" id="UZAU01000661">
    <property type="status" value="NOT_ANNOTATED_CDS"/>
    <property type="molecule type" value="Genomic_DNA"/>
</dbReference>
<name>A0A803Q2C1_CANSA</name>